<feature type="region of interest" description="Disordered" evidence="6">
    <location>
        <begin position="314"/>
        <end position="346"/>
    </location>
</feature>
<feature type="binding site" evidence="5">
    <location>
        <position position="230"/>
    </location>
    <ligand>
        <name>Mg(2+)</name>
        <dbReference type="ChEBI" id="CHEBI:18420"/>
        <label>1</label>
    </ligand>
</feature>
<dbReference type="Gene3D" id="3.40.1030.10">
    <property type="entry name" value="Nucleoside phosphorylase/phosphoribosyltransferase catalytic domain"/>
    <property type="match status" value="1"/>
</dbReference>
<dbReference type="Proteomes" id="UP001203761">
    <property type="component" value="Unassembled WGS sequence"/>
</dbReference>
<dbReference type="InterPro" id="IPR017459">
    <property type="entry name" value="Glycosyl_Trfase_fam3_N_dom"/>
</dbReference>
<dbReference type="HAMAP" id="MF_00211">
    <property type="entry name" value="TrpD"/>
    <property type="match status" value="1"/>
</dbReference>
<dbReference type="SUPFAM" id="SSF52418">
    <property type="entry name" value="Nucleoside phosphorylase/phosphoribosyltransferase catalytic domain"/>
    <property type="match status" value="1"/>
</dbReference>
<comment type="function">
    <text evidence="5">Catalyzes the transfer of the phosphoribosyl group of 5-phosphorylribose-1-pyrophosphate (PRPP) to anthranilate to yield N-(5'-phosphoribosyl)-anthranilate (PRA).</text>
</comment>
<dbReference type="GO" id="GO:0004048">
    <property type="term" value="F:anthranilate phosphoribosyltransferase activity"/>
    <property type="evidence" value="ECO:0007669"/>
    <property type="project" value="UniProtKB-EC"/>
</dbReference>
<dbReference type="Gene3D" id="1.20.970.10">
    <property type="entry name" value="Transferase, Pyrimidine Nucleoside Phosphorylase, Chain C"/>
    <property type="match status" value="1"/>
</dbReference>
<feature type="region of interest" description="Disordered" evidence="6">
    <location>
        <begin position="358"/>
        <end position="380"/>
    </location>
</feature>
<feature type="binding site" evidence="5">
    <location>
        <position position="125"/>
    </location>
    <ligand>
        <name>5-phospho-alpha-D-ribose 1-diphosphate</name>
        <dbReference type="ChEBI" id="CHEBI:58017"/>
    </ligand>
</feature>
<comment type="subunit">
    <text evidence="5">Homodimer.</text>
</comment>
<dbReference type="Pfam" id="PF02885">
    <property type="entry name" value="Glycos_trans_3N"/>
    <property type="match status" value="1"/>
</dbReference>
<dbReference type="EMBL" id="JAKNCJ010000003">
    <property type="protein sequence ID" value="MCL6423477.1"/>
    <property type="molecule type" value="Genomic_DNA"/>
</dbReference>
<evidence type="ECO:0000256" key="5">
    <source>
        <dbReference type="HAMAP-Rule" id="MF_00211"/>
    </source>
</evidence>
<feature type="binding site" evidence="5">
    <location>
        <position position="93"/>
    </location>
    <ligand>
        <name>5-phospho-alpha-D-ribose 1-diphosphate</name>
        <dbReference type="ChEBI" id="CHEBI:58017"/>
    </ligand>
</feature>
<feature type="binding site" evidence="5">
    <location>
        <position position="116"/>
    </location>
    <ligand>
        <name>anthranilate</name>
        <dbReference type="ChEBI" id="CHEBI:16567"/>
        <label>1</label>
    </ligand>
</feature>
<feature type="compositionally biased region" description="Basic and acidic residues" evidence="6">
    <location>
        <begin position="362"/>
        <end position="372"/>
    </location>
</feature>
<feature type="binding site" evidence="5">
    <location>
        <begin position="95"/>
        <end position="98"/>
    </location>
    <ligand>
        <name>5-phospho-alpha-D-ribose 1-diphosphate</name>
        <dbReference type="ChEBI" id="CHEBI:58017"/>
    </ligand>
</feature>
<dbReference type="RefSeq" id="WP_249737552.1">
    <property type="nucleotide sequence ID" value="NZ_JAKNCJ010000003.1"/>
</dbReference>
<keyword evidence="10" id="KW-1185">Reference proteome</keyword>
<proteinExistence type="inferred from homology"/>
<keyword evidence="4 5" id="KW-0057">Aromatic amino acid biosynthesis</keyword>
<feature type="binding site" evidence="5">
    <location>
        <position position="97"/>
    </location>
    <ligand>
        <name>Mg(2+)</name>
        <dbReference type="ChEBI" id="CHEBI:18420"/>
        <label>1</label>
    </ligand>
</feature>
<name>A0ABT0R0P2_9MICO</name>
<evidence type="ECO:0000313" key="9">
    <source>
        <dbReference type="EMBL" id="MCL6423477.1"/>
    </source>
</evidence>
<dbReference type="SUPFAM" id="SSF47648">
    <property type="entry name" value="Nucleoside phosphorylase/phosphoribosyltransferase N-terminal domain"/>
    <property type="match status" value="1"/>
</dbReference>
<dbReference type="PANTHER" id="PTHR43285">
    <property type="entry name" value="ANTHRANILATE PHOSPHORIBOSYLTRANSFERASE"/>
    <property type="match status" value="1"/>
</dbReference>
<accession>A0ABT0R0P2</accession>
<dbReference type="NCBIfam" id="TIGR01245">
    <property type="entry name" value="trpD"/>
    <property type="match status" value="1"/>
</dbReference>
<feature type="binding site" evidence="5">
    <location>
        <position position="230"/>
    </location>
    <ligand>
        <name>Mg(2+)</name>
        <dbReference type="ChEBI" id="CHEBI:18420"/>
        <label>2</label>
    </ligand>
</feature>
<dbReference type="InterPro" id="IPR035902">
    <property type="entry name" value="Nuc_phospho_transferase"/>
</dbReference>
<protein>
    <recommendedName>
        <fullName evidence="5">Anthranilate phosphoribosyltransferase</fullName>
        <ecNumber evidence="5">2.4.2.18</ecNumber>
    </recommendedName>
</protein>
<evidence type="ECO:0000256" key="1">
    <source>
        <dbReference type="ARBA" id="ARBA00022676"/>
    </source>
</evidence>
<evidence type="ECO:0000256" key="4">
    <source>
        <dbReference type="ARBA" id="ARBA00023141"/>
    </source>
</evidence>
<evidence type="ECO:0000256" key="6">
    <source>
        <dbReference type="SAM" id="MobiDB-lite"/>
    </source>
</evidence>
<keyword evidence="2 5" id="KW-0808">Transferase</keyword>
<feature type="binding site" evidence="5">
    <location>
        <position position="85"/>
    </location>
    <ligand>
        <name>5-phospho-alpha-D-ribose 1-diphosphate</name>
        <dbReference type="ChEBI" id="CHEBI:58017"/>
    </ligand>
</feature>
<dbReference type="InterPro" id="IPR000312">
    <property type="entry name" value="Glycosyl_Trfase_fam3"/>
</dbReference>
<keyword evidence="5" id="KW-0028">Amino-acid biosynthesis</keyword>
<feature type="domain" description="Glycosyl transferase family 3 N-terminal" evidence="8">
    <location>
        <begin position="11"/>
        <end position="71"/>
    </location>
</feature>
<evidence type="ECO:0000256" key="2">
    <source>
        <dbReference type="ARBA" id="ARBA00022679"/>
    </source>
</evidence>
<comment type="catalytic activity">
    <reaction evidence="5">
        <text>N-(5-phospho-beta-D-ribosyl)anthranilate + diphosphate = 5-phospho-alpha-D-ribose 1-diphosphate + anthranilate</text>
        <dbReference type="Rhea" id="RHEA:11768"/>
        <dbReference type="ChEBI" id="CHEBI:16567"/>
        <dbReference type="ChEBI" id="CHEBI:18277"/>
        <dbReference type="ChEBI" id="CHEBI:33019"/>
        <dbReference type="ChEBI" id="CHEBI:58017"/>
        <dbReference type="EC" id="2.4.2.18"/>
    </reaction>
</comment>
<gene>
    <name evidence="5 9" type="primary">trpD</name>
    <name evidence="9" type="ORF">Bequi_08760</name>
</gene>
<feature type="domain" description="Glycosyl transferase family 3" evidence="7">
    <location>
        <begin position="79"/>
        <end position="312"/>
    </location>
</feature>
<keyword evidence="3 5" id="KW-0822">Tryptophan biosynthesis</keyword>
<dbReference type="EC" id="2.4.2.18" evidence="5"/>
<comment type="pathway">
    <text evidence="5">Amino-acid biosynthesis; L-tryptophan biosynthesis; L-tryptophan from chorismate: step 2/5.</text>
</comment>
<evidence type="ECO:0000313" key="10">
    <source>
        <dbReference type="Proteomes" id="UP001203761"/>
    </source>
</evidence>
<dbReference type="InterPro" id="IPR005940">
    <property type="entry name" value="Anthranilate_Pribosyl_Tfrase"/>
</dbReference>
<comment type="caution">
    <text evidence="9">The sequence shown here is derived from an EMBL/GenBank/DDBJ whole genome shotgun (WGS) entry which is preliminary data.</text>
</comment>
<feature type="binding site" evidence="5">
    <location>
        <position position="229"/>
    </location>
    <ligand>
        <name>Mg(2+)</name>
        <dbReference type="ChEBI" id="CHEBI:18420"/>
        <label>2</label>
    </ligand>
</feature>
<keyword evidence="5" id="KW-0460">Magnesium</keyword>
<keyword evidence="5" id="KW-0479">Metal-binding</keyword>
<evidence type="ECO:0000256" key="3">
    <source>
        <dbReference type="ARBA" id="ARBA00022822"/>
    </source>
</evidence>
<dbReference type="InterPro" id="IPR036320">
    <property type="entry name" value="Glycosyl_Trfase_fam3_N_dom_sf"/>
</dbReference>
<reference evidence="9" key="1">
    <citation type="submission" date="2022-02" db="EMBL/GenBank/DDBJ databases">
        <authorList>
            <person name="Lee M."/>
            <person name="Kim S.-J."/>
            <person name="Jung M.-Y."/>
        </authorList>
    </citation>
    <scope>NUCLEOTIDE SEQUENCE</scope>
    <source>
        <strain evidence="9">JHP9</strain>
    </source>
</reference>
<dbReference type="PANTHER" id="PTHR43285:SF2">
    <property type="entry name" value="ANTHRANILATE PHOSPHORIBOSYLTRANSFERASE"/>
    <property type="match status" value="1"/>
</dbReference>
<feature type="binding site" evidence="5">
    <location>
        <position position="85"/>
    </location>
    <ligand>
        <name>anthranilate</name>
        <dbReference type="ChEBI" id="CHEBI:16567"/>
        <label>1</label>
    </ligand>
</feature>
<sequence>MRSEDCTWPRLTSQLIRGEDLPAASAAWAMDEVMGGGATPVQLAGFLVALAGKGVTSTELGALADAMIGHARPVDLPRRAVDIVGTGGDLANTVNISTMAAVIVAASGRAVFKHGNRASTSKSGTADVLEALGVRVDLPVASTESLARELGIAFLFAQVYHPSMRFAVDARKGLGVPTVFNVLGPITNPARPRASAVGVADPVMAPTVAGVFAGRGTSALVFRGQDGLDELTVGACSDIWEVRAGTVASHVLDPRELLGIPRAPVDALRGGTALENAGSARELFAGGGREAVRDAVLLNAAAGILAFDGIDDGPATSDSSSGAEHDAAAGVRAGTASSGDRPFEERFTAAFEEAARTLESGDPERLLARWSERSSAGATD</sequence>
<evidence type="ECO:0000259" key="7">
    <source>
        <dbReference type="Pfam" id="PF00591"/>
    </source>
</evidence>
<evidence type="ECO:0000259" key="8">
    <source>
        <dbReference type="Pfam" id="PF02885"/>
    </source>
</evidence>
<feature type="binding site" evidence="5">
    <location>
        <position position="171"/>
    </location>
    <ligand>
        <name>anthranilate</name>
        <dbReference type="ChEBI" id="CHEBI:16567"/>
        <label>2</label>
    </ligand>
</feature>
<organism evidence="9 10">
    <name type="scientific">Brachybacterium equifaecis</name>
    <dbReference type="NCBI Taxonomy" id="2910770"/>
    <lineage>
        <taxon>Bacteria</taxon>
        <taxon>Bacillati</taxon>
        <taxon>Actinomycetota</taxon>
        <taxon>Actinomycetes</taxon>
        <taxon>Micrococcales</taxon>
        <taxon>Dermabacteraceae</taxon>
        <taxon>Brachybacterium</taxon>
    </lineage>
</organism>
<comment type="similarity">
    <text evidence="5">Belongs to the anthranilate phosphoribosyltransferase family.</text>
</comment>
<feature type="binding site" evidence="5">
    <location>
        <begin position="113"/>
        <end position="121"/>
    </location>
    <ligand>
        <name>5-phospho-alpha-D-ribose 1-diphosphate</name>
        <dbReference type="ChEBI" id="CHEBI:58017"/>
    </ligand>
</feature>
<feature type="binding site" evidence="5">
    <location>
        <begin position="88"/>
        <end position="89"/>
    </location>
    <ligand>
        <name>5-phospho-alpha-D-ribose 1-diphosphate</name>
        <dbReference type="ChEBI" id="CHEBI:58017"/>
    </ligand>
</feature>
<keyword evidence="1 5" id="KW-0328">Glycosyltransferase</keyword>
<dbReference type="Pfam" id="PF00591">
    <property type="entry name" value="Glycos_transf_3"/>
    <property type="match status" value="1"/>
</dbReference>
<comment type="caution">
    <text evidence="5">Lacks conserved residue(s) required for the propagation of feature annotation.</text>
</comment>
<comment type="cofactor">
    <cofactor evidence="5">
        <name>Mg(2+)</name>
        <dbReference type="ChEBI" id="CHEBI:18420"/>
    </cofactor>
    <text evidence="5">Binds 2 magnesium ions per monomer.</text>
</comment>